<dbReference type="GeneID" id="83597081"/>
<comment type="caution">
    <text evidence="1">The sequence shown here is derived from an EMBL/GenBank/DDBJ whole genome shotgun (WGS) entry which is preliminary data.</text>
</comment>
<reference evidence="1" key="1">
    <citation type="submission" date="2023-04" db="EMBL/GenBank/DDBJ databases">
        <title>Genome Encyclopedia of Bacteria and Archaea VI: Functional Genomics of Type Strains.</title>
        <authorList>
            <person name="Whitman W."/>
        </authorList>
    </citation>
    <scope>NUCLEOTIDE SEQUENCE</scope>
    <source>
        <strain evidence="1">Enz.4-51</strain>
    </source>
</reference>
<dbReference type="RefSeq" id="WP_280742985.1">
    <property type="nucleotide sequence ID" value="NZ_JARXVW010000018.1"/>
</dbReference>
<organism evidence="1 2">
    <name type="scientific">Polynucleobacter sphagniphilus</name>
    <dbReference type="NCBI Taxonomy" id="1743169"/>
    <lineage>
        <taxon>Bacteria</taxon>
        <taxon>Pseudomonadati</taxon>
        <taxon>Pseudomonadota</taxon>
        <taxon>Betaproteobacteria</taxon>
        <taxon>Burkholderiales</taxon>
        <taxon>Burkholderiaceae</taxon>
        <taxon>Polynucleobacter</taxon>
    </lineage>
</organism>
<accession>A0AA43M7R8</accession>
<dbReference type="Proteomes" id="UP001161160">
    <property type="component" value="Unassembled WGS sequence"/>
</dbReference>
<name>A0AA43M7R8_9BURK</name>
<evidence type="ECO:0000313" key="2">
    <source>
        <dbReference type="Proteomes" id="UP001161160"/>
    </source>
</evidence>
<protein>
    <submittedName>
        <fullName evidence="1">Cytoskeletal protein RodZ</fullName>
    </submittedName>
</protein>
<keyword evidence="2" id="KW-1185">Reference proteome</keyword>
<sequence length="98" mass="11119">MTTFDSLKNFKNFGKELREARESQGHNLAILAAQCDLSVVLLTAIEKGDISLFTRSQLNLPQAIRLYAKALNIDITHNKQIVSLVEDDIYIPEFLKKK</sequence>
<gene>
    <name evidence="1" type="ORF">M2127_000810</name>
</gene>
<proteinExistence type="predicted"/>
<dbReference type="GO" id="GO:0003677">
    <property type="term" value="F:DNA binding"/>
    <property type="evidence" value="ECO:0007669"/>
    <property type="project" value="InterPro"/>
</dbReference>
<dbReference type="AlphaFoldDB" id="A0AA43M7R8"/>
<dbReference type="SUPFAM" id="SSF47413">
    <property type="entry name" value="lambda repressor-like DNA-binding domains"/>
    <property type="match status" value="1"/>
</dbReference>
<dbReference type="CDD" id="cd00093">
    <property type="entry name" value="HTH_XRE"/>
    <property type="match status" value="1"/>
</dbReference>
<dbReference type="Gene3D" id="1.10.260.40">
    <property type="entry name" value="lambda repressor-like DNA-binding domains"/>
    <property type="match status" value="1"/>
</dbReference>
<dbReference type="InterPro" id="IPR010982">
    <property type="entry name" value="Lambda_DNA-bd_dom_sf"/>
</dbReference>
<dbReference type="InterPro" id="IPR001387">
    <property type="entry name" value="Cro/C1-type_HTH"/>
</dbReference>
<dbReference type="EMBL" id="JARXYA010000003">
    <property type="protein sequence ID" value="MDH6503520.1"/>
    <property type="molecule type" value="Genomic_DNA"/>
</dbReference>
<evidence type="ECO:0000313" key="1">
    <source>
        <dbReference type="EMBL" id="MDH6503520.1"/>
    </source>
</evidence>
<dbReference type="Pfam" id="PF13413">
    <property type="entry name" value="HTH_25"/>
    <property type="match status" value="1"/>
</dbReference>